<reference evidence="1" key="1">
    <citation type="submission" date="2024-05" db="EMBL/GenBank/DDBJ databases">
        <title>Isolation and characterization of Sporomusa carbonis sp. nov., a carboxydotrophic hydrogenogen in the genus of Sporomusa isolated from a charcoal burning pile.</title>
        <authorList>
            <person name="Boeer T."/>
            <person name="Rosenbaum F."/>
            <person name="Eysell L."/>
            <person name="Mueller V."/>
            <person name="Daniel R."/>
            <person name="Poehlein A."/>
        </authorList>
    </citation>
    <scope>NUCLEOTIDE SEQUENCE [LARGE SCALE GENOMIC DNA]</scope>
    <source>
        <strain evidence="1">DSM 10669</strain>
    </source>
</reference>
<dbReference type="EMBL" id="CP155573">
    <property type="protein sequence ID" value="XFO64178.1"/>
    <property type="molecule type" value="Genomic_DNA"/>
</dbReference>
<accession>A0ABZ3IFI6</accession>
<dbReference type="Proteomes" id="UP000216752">
    <property type="component" value="Chromosome"/>
</dbReference>
<dbReference type="RefSeq" id="WP_094605331.1">
    <property type="nucleotide sequence ID" value="NZ_CP155573.1"/>
</dbReference>
<sequence>MYVMRRLFNIVYGMMKQRTAYVIPEMPKKRGSLTNVAASARDAAMCWHLFCYPRGATFASGANIDALDGTDALLVALRETVLQN</sequence>
<name>A0ABZ3IFI6_9FIRM</name>
<protein>
    <submittedName>
        <fullName evidence="1">Uncharacterized protein</fullName>
    </submittedName>
</protein>
<organism evidence="1 2">
    <name type="scientific">Sporomusa silvacetica DSM 10669</name>
    <dbReference type="NCBI Taxonomy" id="1123289"/>
    <lineage>
        <taxon>Bacteria</taxon>
        <taxon>Bacillati</taxon>
        <taxon>Bacillota</taxon>
        <taxon>Negativicutes</taxon>
        <taxon>Selenomonadales</taxon>
        <taxon>Sporomusaceae</taxon>
        <taxon>Sporomusa</taxon>
    </lineage>
</organism>
<keyword evidence="2" id="KW-1185">Reference proteome</keyword>
<evidence type="ECO:0000313" key="1">
    <source>
        <dbReference type="EMBL" id="XFO64178.1"/>
    </source>
</evidence>
<evidence type="ECO:0000313" key="2">
    <source>
        <dbReference type="Proteomes" id="UP000216752"/>
    </source>
</evidence>
<gene>
    <name evidence="1" type="ORF">SPSIL_002680</name>
</gene>
<proteinExistence type="predicted"/>